<accession>A0ABS6WS75</accession>
<dbReference type="InterPro" id="IPR000594">
    <property type="entry name" value="ThiF_NAD_FAD-bd"/>
</dbReference>
<dbReference type="GO" id="GO:0016779">
    <property type="term" value="F:nucleotidyltransferase activity"/>
    <property type="evidence" value="ECO:0007669"/>
    <property type="project" value="UniProtKB-KW"/>
</dbReference>
<proteinExistence type="predicted"/>
<dbReference type="Proteomes" id="UP001430804">
    <property type="component" value="Unassembled WGS sequence"/>
</dbReference>
<keyword evidence="4" id="KW-1185">Reference proteome</keyword>
<sequence>MAEGLSLQRKLALAAVDAALASYGERVDGGTLRRTYPARATAAGWRIPVNFPDQLRRMDLLAENGFPWTPPKIALVDRPPFLTWPHVEEDGILCFLPSGASVDSSRPADTARALLGEACEMVQKLAAGEMGEDFESEFISYWGRSSDDALVPVYSLCATDGESRVIYCWRGARFTLLADTREELEKWLRNRLSTKRDASFSIEPALLVALDHPPRPSQYPRSGAELAGFIEQADPDAADALRQLLQGLPQRFIAAFCARTVNGPAFACVSVDRPEAPRWPGGRGGDPISKGFRPGNVPPELRLNRFLGGQTAKRPVERADPSWVHGRDQDPDAGSLRERIVVCVGCGSLGAPVVEFLARAGVGKLILIDPETLRWANVGRHILGASDVGERKAVALAHRLRTDLPHIDVEALPFRLEQVLRDRSEHLSEADLIISTTGDWGPESLLNDWHSAIGRSMPVIYGWAEPHACAGHALAIAGKGGCLRCGFDAKGRYQFEITGWANPTEVQEPGCGAVFQPYGPVAMSNIASRVAELGIEFLVGSARTSMARTWVGRPARIRGLGGEITPHGLHLLAGRPEGEFVCEEPWPDQCANCSVRAVA</sequence>
<evidence type="ECO:0000259" key="1">
    <source>
        <dbReference type="Pfam" id="PF00899"/>
    </source>
</evidence>
<protein>
    <submittedName>
        <fullName evidence="3">ThiF family adenylyltransferase</fullName>
    </submittedName>
</protein>
<dbReference type="InterPro" id="IPR032701">
    <property type="entry name" value="Prok-E2_B_dom"/>
</dbReference>
<dbReference type="RefSeq" id="WP_219203124.1">
    <property type="nucleotide sequence ID" value="NZ_JAHWQX010000004.1"/>
</dbReference>
<organism evidence="3 4">
    <name type="scientific">Pseudohoeflea coraliihabitans</name>
    <dbReference type="NCBI Taxonomy" id="2860393"/>
    <lineage>
        <taxon>Bacteria</taxon>
        <taxon>Pseudomonadati</taxon>
        <taxon>Pseudomonadota</taxon>
        <taxon>Alphaproteobacteria</taxon>
        <taxon>Hyphomicrobiales</taxon>
        <taxon>Rhizobiaceae</taxon>
        <taxon>Pseudohoeflea</taxon>
    </lineage>
</organism>
<dbReference type="PANTHER" id="PTHR43267:SF1">
    <property type="entry name" value="TRNA THREONYLCARBAMOYLADENOSINE DEHYDRATASE"/>
    <property type="match status" value="1"/>
</dbReference>
<comment type="caution">
    <text evidence="3">The sequence shown here is derived from an EMBL/GenBank/DDBJ whole genome shotgun (WGS) entry which is preliminary data.</text>
</comment>
<reference evidence="3" key="1">
    <citation type="submission" date="2021-07" db="EMBL/GenBank/DDBJ databases">
        <title>Pseudohoeflea marina sp. nov. a polyhydroxyalcanoate-producing bacterium.</title>
        <authorList>
            <person name="Zheng W."/>
            <person name="Yu S."/>
            <person name="Huang Y."/>
        </authorList>
    </citation>
    <scope>NUCLEOTIDE SEQUENCE</scope>
    <source>
        <strain evidence="3">DP4N28-3</strain>
    </source>
</reference>
<keyword evidence="3" id="KW-0808">Transferase</keyword>
<evidence type="ECO:0000313" key="4">
    <source>
        <dbReference type="Proteomes" id="UP001430804"/>
    </source>
</evidence>
<gene>
    <name evidence="3" type="ORF">KY465_16135</name>
</gene>
<feature type="domain" description="THIF-type NAD/FAD binding fold" evidence="1">
    <location>
        <begin position="335"/>
        <end position="540"/>
    </location>
</feature>
<dbReference type="EMBL" id="JAHWQX010000004">
    <property type="protein sequence ID" value="MBW3098814.1"/>
    <property type="molecule type" value="Genomic_DNA"/>
</dbReference>
<dbReference type="Pfam" id="PF00899">
    <property type="entry name" value="ThiF"/>
    <property type="match status" value="1"/>
</dbReference>
<dbReference type="Pfam" id="PF14461">
    <property type="entry name" value="Prok-E2_B"/>
    <property type="match status" value="1"/>
</dbReference>
<evidence type="ECO:0000259" key="2">
    <source>
        <dbReference type="Pfam" id="PF14461"/>
    </source>
</evidence>
<dbReference type="InterPro" id="IPR045886">
    <property type="entry name" value="ThiF/MoeB/HesA"/>
</dbReference>
<evidence type="ECO:0000313" key="3">
    <source>
        <dbReference type="EMBL" id="MBW3098814.1"/>
    </source>
</evidence>
<name>A0ABS6WS75_9HYPH</name>
<keyword evidence="3" id="KW-0548">Nucleotidyltransferase</keyword>
<feature type="domain" description="Prokaryotic E2 family B" evidence="2">
    <location>
        <begin position="57"/>
        <end position="150"/>
    </location>
</feature>
<dbReference type="PANTHER" id="PTHR43267">
    <property type="entry name" value="TRNA THREONYLCARBAMOYLADENOSINE DEHYDRATASE"/>
    <property type="match status" value="1"/>
</dbReference>